<feature type="region of interest" description="Disordered" evidence="1">
    <location>
        <begin position="33"/>
        <end position="77"/>
    </location>
</feature>
<evidence type="ECO:0000256" key="1">
    <source>
        <dbReference type="SAM" id="MobiDB-lite"/>
    </source>
</evidence>
<gene>
    <name evidence="3" type="ORF">B0H64DRAFT_171579</name>
</gene>
<feature type="region of interest" description="Disordered" evidence="1">
    <location>
        <begin position="309"/>
        <end position="343"/>
    </location>
</feature>
<protein>
    <recommendedName>
        <fullName evidence="2">GIT Spa2 homology (SHD) domain-containing protein</fullName>
    </recommendedName>
</protein>
<dbReference type="RefSeq" id="XP_062660032.1">
    <property type="nucleotide sequence ID" value="XM_062798775.1"/>
</dbReference>
<reference evidence="3" key="1">
    <citation type="journal article" date="2023" name="Mol. Phylogenet. Evol.">
        <title>Genome-scale phylogeny and comparative genomics of the fungal order Sordariales.</title>
        <authorList>
            <person name="Hensen N."/>
            <person name="Bonometti L."/>
            <person name="Westerberg I."/>
            <person name="Brannstrom I.O."/>
            <person name="Guillou S."/>
            <person name="Cros-Aarteil S."/>
            <person name="Calhoun S."/>
            <person name="Haridas S."/>
            <person name="Kuo A."/>
            <person name="Mondo S."/>
            <person name="Pangilinan J."/>
            <person name="Riley R."/>
            <person name="LaButti K."/>
            <person name="Andreopoulos B."/>
            <person name="Lipzen A."/>
            <person name="Chen C."/>
            <person name="Yan M."/>
            <person name="Daum C."/>
            <person name="Ng V."/>
            <person name="Clum A."/>
            <person name="Steindorff A."/>
            <person name="Ohm R.A."/>
            <person name="Martin F."/>
            <person name="Silar P."/>
            <person name="Natvig D.O."/>
            <person name="Lalanne C."/>
            <person name="Gautier V."/>
            <person name="Ament-Velasquez S.L."/>
            <person name="Kruys A."/>
            <person name="Hutchinson M.I."/>
            <person name="Powell A.J."/>
            <person name="Barry K."/>
            <person name="Miller A.N."/>
            <person name="Grigoriev I.V."/>
            <person name="Debuchy R."/>
            <person name="Gladieux P."/>
            <person name="Hiltunen Thoren M."/>
            <person name="Johannesson H."/>
        </authorList>
    </citation>
    <scope>NUCLEOTIDE SEQUENCE</scope>
    <source>
        <strain evidence="3">CBS 168.71</strain>
    </source>
</reference>
<dbReference type="InterPro" id="IPR013724">
    <property type="entry name" value="GIT_SHD"/>
</dbReference>
<dbReference type="AlphaFoldDB" id="A0AAE0HH87"/>
<keyword evidence="4" id="KW-1185">Reference proteome</keyword>
<proteinExistence type="predicted"/>
<dbReference type="SMART" id="SM00555">
    <property type="entry name" value="GIT"/>
    <property type="match status" value="1"/>
</dbReference>
<dbReference type="Proteomes" id="UP001278766">
    <property type="component" value="Unassembled WGS sequence"/>
</dbReference>
<sequence>MHLDPTPLPDALNHLLESTTRVSALVQPAFGLAPPASQQHHNHNHNQENNTDTPGPEDGGGNTTPSSSREDRGHKRVVRVRYDLNHARSLLEQLRRVFCDGDSDSGGGAWTGVPHCRKRLIEMRQVAAVLGAGALVLYCLEGALRELVRLYEVEEGIRKGVDVGVGVGVGVGEGKGKGKGVRERDVDVVRWMRHERRAEVWDLMKGVKDFGTAVWSVMTIFESPSDDEAATGQANLWTAVADILCKENDLSKEINRLYPGLNPRASRLEIPGVSTIEGSSLGRDTFGPGSGDLIPRPARLSDNAIIISDIDDSDNSDSDSEADMLTPTSSEFPLSEPDEEGPELGYQLSLAPVINPGVVRVPVAMSMKPHARRVAGYGIDTDLQPPPIFDSRSLRVLTVSTAGVEMSPLPEDIDTSLPQRTPNKALSAEAVFRLPDITDKIVLDFFHRALEVSRFAAQFANGRFPHTGPQSAETEALQNLKPRRLRELCTDLYDELVRRNVEDQNKGRRESADKVQFVEPEGFNAKRRYARKRFAAMEDRHIVTFIAPVLRELDRRCDPGPYDASRVAECRAAAALHLEGTLEEEERRKGMEATWDQMWAQSDI</sequence>
<evidence type="ECO:0000313" key="4">
    <source>
        <dbReference type="Proteomes" id="UP001278766"/>
    </source>
</evidence>
<feature type="compositionally biased region" description="Acidic residues" evidence="1">
    <location>
        <begin position="309"/>
        <end position="322"/>
    </location>
</feature>
<feature type="domain" description="GIT Spa2 homology (SHD)" evidence="2">
    <location>
        <begin position="473"/>
        <end position="503"/>
    </location>
</feature>
<organism evidence="3 4">
    <name type="scientific">Chaetomium fimeti</name>
    <dbReference type="NCBI Taxonomy" id="1854472"/>
    <lineage>
        <taxon>Eukaryota</taxon>
        <taxon>Fungi</taxon>
        <taxon>Dikarya</taxon>
        <taxon>Ascomycota</taxon>
        <taxon>Pezizomycotina</taxon>
        <taxon>Sordariomycetes</taxon>
        <taxon>Sordariomycetidae</taxon>
        <taxon>Sordariales</taxon>
        <taxon>Chaetomiaceae</taxon>
        <taxon>Chaetomium</taxon>
    </lineage>
</organism>
<evidence type="ECO:0000313" key="3">
    <source>
        <dbReference type="EMBL" id="KAK3296518.1"/>
    </source>
</evidence>
<name>A0AAE0HH87_9PEZI</name>
<evidence type="ECO:0000259" key="2">
    <source>
        <dbReference type="SMART" id="SM00555"/>
    </source>
</evidence>
<reference evidence="3" key="2">
    <citation type="submission" date="2023-06" db="EMBL/GenBank/DDBJ databases">
        <authorList>
            <consortium name="Lawrence Berkeley National Laboratory"/>
            <person name="Haridas S."/>
            <person name="Hensen N."/>
            <person name="Bonometti L."/>
            <person name="Westerberg I."/>
            <person name="Brannstrom I.O."/>
            <person name="Guillou S."/>
            <person name="Cros-Aarteil S."/>
            <person name="Calhoun S."/>
            <person name="Kuo A."/>
            <person name="Mondo S."/>
            <person name="Pangilinan J."/>
            <person name="Riley R."/>
            <person name="Labutti K."/>
            <person name="Andreopoulos B."/>
            <person name="Lipzen A."/>
            <person name="Chen C."/>
            <person name="Yanf M."/>
            <person name="Daum C."/>
            <person name="Ng V."/>
            <person name="Clum A."/>
            <person name="Steindorff A."/>
            <person name="Ohm R."/>
            <person name="Martin F."/>
            <person name="Silar P."/>
            <person name="Natvig D."/>
            <person name="Lalanne C."/>
            <person name="Gautier V."/>
            <person name="Ament-Velasquez S.L."/>
            <person name="Kruys A."/>
            <person name="Hutchinson M.I."/>
            <person name="Powell A.J."/>
            <person name="Barry K."/>
            <person name="Miller A.N."/>
            <person name="Grigoriev I.V."/>
            <person name="Debuchy R."/>
            <person name="Gladieux P."/>
            <person name="Thoren M.H."/>
            <person name="Johannesson H."/>
        </authorList>
    </citation>
    <scope>NUCLEOTIDE SEQUENCE</scope>
    <source>
        <strain evidence="3">CBS 168.71</strain>
    </source>
</reference>
<comment type="caution">
    <text evidence="3">The sequence shown here is derived from an EMBL/GenBank/DDBJ whole genome shotgun (WGS) entry which is preliminary data.</text>
</comment>
<dbReference type="EMBL" id="JAUEPN010000004">
    <property type="protein sequence ID" value="KAK3296518.1"/>
    <property type="molecule type" value="Genomic_DNA"/>
</dbReference>
<dbReference type="Pfam" id="PF08518">
    <property type="entry name" value="GIT_SHD"/>
    <property type="match status" value="1"/>
</dbReference>
<accession>A0AAE0HH87</accession>
<dbReference type="GeneID" id="87835723"/>